<dbReference type="EMBL" id="POUK01000001">
    <property type="protein sequence ID" value="PNF77963.1"/>
    <property type="molecule type" value="Genomic_DNA"/>
</dbReference>
<dbReference type="RefSeq" id="WP_102827436.1">
    <property type="nucleotide sequence ID" value="NZ_CP065721.1"/>
</dbReference>
<organism evidence="2 3">
    <name type="scientific">Stutzerimonas degradans</name>
    <dbReference type="NCBI Taxonomy" id="2968968"/>
    <lineage>
        <taxon>Bacteria</taxon>
        <taxon>Pseudomonadati</taxon>
        <taxon>Pseudomonadota</taxon>
        <taxon>Gammaproteobacteria</taxon>
        <taxon>Pseudomonadales</taxon>
        <taxon>Pseudomonadaceae</taxon>
        <taxon>Stutzerimonas</taxon>
    </lineage>
</organism>
<reference evidence="2 3" key="1">
    <citation type="submission" date="2018-01" db="EMBL/GenBank/DDBJ databases">
        <title>Denitrification phenotypes of diverse strains of Pseudomonas stutzeri.</title>
        <authorList>
            <person name="Milligan D.A."/>
            <person name="Bergaust L."/>
            <person name="Bakken L.R."/>
            <person name="Frostegard A."/>
        </authorList>
    </citation>
    <scope>NUCLEOTIDE SEQUENCE [LARGE SCALE GENOMIC DNA]</scope>
    <source>
        <strain evidence="2 3">DSM 50238</strain>
    </source>
</reference>
<proteinExistence type="predicted"/>
<gene>
    <name evidence="2" type="ORF">CXK95_01315</name>
</gene>
<dbReference type="Proteomes" id="UP000235881">
    <property type="component" value="Unassembled WGS sequence"/>
</dbReference>
<comment type="caution">
    <text evidence="2">The sequence shown here is derived from an EMBL/GenBank/DDBJ whole genome shotgun (WGS) entry which is preliminary data.</text>
</comment>
<evidence type="ECO:0000313" key="2">
    <source>
        <dbReference type="EMBL" id="PNF77963.1"/>
    </source>
</evidence>
<dbReference type="AlphaFoldDB" id="A0A8E2QFY4"/>
<evidence type="ECO:0000256" key="1">
    <source>
        <dbReference type="SAM" id="MobiDB-lite"/>
    </source>
</evidence>
<accession>A0A8E2QFY4</accession>
<sequence>MRIYRDTDQPDRSGLTWHQTWQAEDRGLIRSWEIGRRDALRDPELAARCKAGELPPLGWKGGGLKTLKKLTRWGSLHYLAEWQALRGEPLSIDLAEEPTIICSRTGMIVTFTGDTDKLAGAGTDHDDEGATDGSAPGISEQSLFPSGSN</sequence>
<evidence type="ECO:0000313" key="3">
    <source>
        <dbReference type="Proteomes" id="UP000235881"/>
    </source>
</evidence>
<feature type="region of interest" description="Disordered" evidence="1">
    <location>
        <begin position="117"/>
        <end position="149"/>
    </location>
</feature>
<keyword evidence="3" id="KW-1185">Reference proteome</keyword>
<feature type="compositionally biased region" description="Polar residues" evidence="1">
    <location>
        <begin position="139"/>
        <end position="149"/>
    </location>
</feature>
<protein>
    <submittedName>
        <fullName evidence="2">Uncharacterized protein</fullName>
    </submittedName>
</protein>
<name>A0A8E2QFY4_9GAMM</name>